<reference evidence="1" key="1">
    <citation type="journal article" date="2014" name="Front. Microbiol.">
        <title>High frequency of phylogenetically diverse reductive dehalogenase-homologous genes in deep subseafloor sedimentary metagenomes.</title>
        <authorList>
            <person name="Kawai M."/>
            <person name="Futagami T."/>
            <person name="Toyoda A."/>
            <person name="Takaki Y."/>
            <person name="Nishi S."/>
            <person name="Hori S."/>
            <person name="Arai W."/>
            <person name="Tsubouchi T."/>
            <person name="Morono Y."/>
            <person name="Uchiyama I."/>
            <person name="Ito T."/>
            <person name="Fujiyama A."/>
            <person name="Inagaki F."/>
            <person name="Takami H."/>
        </authorList>
    </citation>
    <scope>NUCLEOTIDE SEQUENCE</scope>
    <source>
        <strain evidence="1">Expedition CK06-06</strain>
    </source>
</reference>
<name>X1N9K0_9ZZZZ</name>
<dbReference type="EMBL" id="BARV01023782">
    <property type="protein sequence ID" value="GAI40692.1"/>
    <property type="molecule type" value="Genomic_DNA"/>
</dbReference>
<evidence type="ECO:0000313" key="1">
    <source>
        <dbReference type="EMBL" id="GAI40692.1"/>
    </source>
</evidence>
<accession>X1N9K0</accession>
<protein>
    <submittedName>
        <fullName evidence="1">Uncharacterized protein</fullName>
    </submittedName>
</protein>
<organism evidence="1">
    <name type="scientific">marine sediment metagenome</name>
    <dbReference type="NCBI Taxonomy" id="412755"/>
    <lineage>
        <taxon>unclassified sequences</taxon>
        <taxon>metagenomes</taxon>
        <taxon>ecological metagenomes</taxon>
    </lineage>
</organism>
<proteinExistence type="predicted"/>
<dbReference type="AlphaFoldDB" id="X1N9K0"/>
<gene>
    <name evidence="1" type="ORF">S06H3_38945</name>
</gene>
<sequence length="55" mass="6367">MPDSNSHELLQAEELINSKKMDEALDILGKVEGNTWSYFYISNYEEALEIALKFQ</sequence>
<comment type="caution">
    <text evidence="1">The sequence shown here is derived from an EMBL/GenBank/DDBJ whole genome shotgun (WGS) entry which is preliminary data.</text>
</comment>